<dbReference type="HAMAP" id="MF_02088">
    <property type="entry name" value="Q_prec_transport"/>
    <property type="match status" value="1"/>
</dbReference>
<dbReference type="GO" id="GO:0005886">
    <property type="term" value="C:plasma membrane"/>
    <property type="evidence" value="ECO:0007669"/>
    <property type="project" value="UniProtKB-SubCell"/>
</dbReference>
<keyword evidence="1" id="KW-1133">Transmembrane helix</keyword>
<proteinExistence type="inferred from homology"/>
<keyword evidence="1" id="KW-0997">Cell inner membrane</keyword>
<evidence type="ECO:0000313" key="2">
    <source>
        <dbReference type="EMBL" id="CRY99283.1"/>
    </source>
</evidence>
<feature type="transmembrane region" description="Helical" evidence="1">
    <location>
        <begin position="44"/>
        <end position="63"/>
    </location>
</feature>
<protein>
    <recommendedName>
        <fullName evidence="1">Probable queuosine precursor transporter</fullName>
        <shortName evidence="1">Q precursor transporter</shortName>
    </recommendedName>
</protein>
<sequence>MSTTHNKPSFPYFRRHSFDTICRLNAFPKGFFMYAFTDAQQQKALFWLVLFHILIIAASNYLVQFPFQIFGIHTTWGAFSFPFIFLATDLTVRIFGSHLARRIIFWVMFPALLLSYIFSVLFHNGSWTGLGALSEFNTFVGRIALASFAAYALGQILDIFVFNKLRRLKAWWIAPTASTVIGNALDTLVFFAVAFYASSDEFMAANWQGIAFVDYLFKLTVCGLFFLPAYGVILNLLTKKLTTLQTKQAQDRPAPSLQNP</sequence>
<keyword evidence="1" id="KW-0472">Membrane</keyword>
<organism evidence="2 3">
    <name type="scientific">Neisseria meningitidis serogroup B</name>
    <dbReference type="NCBI Taxonomy" id="491"/>
    <lineage>
        <taxon>Bacteria</taxon>
        <taxon>Pseudomonadati</taxon>
        <taxon>Pseudomonadota</taxon>
        <taxon>Betaproteobacteria</taxon>
        <taxon>Neisseriales</taxon>
        <taxon>Neisseriaceae</taxon>
        <taxon>Neisseria</taxon>
    </lineage>
</organism>
<feature type="transmembrane region" description="Helical" evidence="1">
    <location>
        <begin position="103"/>
        <end position="123"/>
    </location>
</feature>
<dbReference type="NCBIfam" id="NF008406">
    <property type="entry name" value="PRK11212.1"/>
    <property type="match status" value="1"/>
</dbReference>
<dbReference type="AlphaFoldDB" id="A0A0H5QUG7"/>
<dbReference type="Proteomes" id="UP000182715">
    <property type="component" value="Unassembled WGS sequence"/>
</dbReference>
<dbReference type="NCBIfam" id="TIGR00697">
    <property type="entry name" value="queuosine precursor transporter"/>
    <property type="match status" value="1"/>
</dbReference>
<keyword evidence="1" id="KW-0813">Transport</keyword>
<accession>A0A0H5QUG7</accession>
<feature type="transmembrane region" description="Helical" evidence="1">
    <location>
        <begin position="143"/>
        <end position="163"/>
    </location>
</feature>
<dbReference type="EMBL" id="CVTF01000060">
    <property type="protein sequence ID" value="CRY99283.1"/>
    <property type="molecule type" value="Genomic_DNA"/>
</dbReference>
<comment type="function">
    <text evidence="1">Involved in the import of queuosine (Q) precursors, required for Q precursor salvage.</text>
</comment>
<name>A0A0H5QUG7_NEIMI</name>
<keyword evidence="1" id="KW-0812">Transmembrane</keyword>
<feature type="transmembrane region" description="Helical" evidence="1">
    <location>
        <begin position="69"/>
        <end position="91"/>
    </location>
</feature>
<comment type="subcellular location">
    <subcellularLocation>
        <location evidence="1">Cell inner membrane</location>
        <topology evidence="1">Multi-pass membrane protein</topology>
    </subcellularLocation>
</comment>
<comment type="similarity">
    <text evidence="1">Belongs to the vitamin uptake transporter (VUT/ECF) (TC 2.A.88) family. Q precursor transporter subfamily.</text>
</comment>
<feature type="transmembrane region" description="Helical" evidence="1">
    <location>
        <begin position="170"/>
        <end position="195"/>
    </location>
</feature>
<dbReference type="PANTHER" id="PTHR34300">
    <property type="entry name" value="QUEUOSINE PRECURSOR TRANSPORTER-RELATED"/>
    <property type="match status" value="1"/>
</dbReference>
<evidence type="ECO:0000313" key="3">
    <source>
        <dbReference type="Proteomes" id="UP000182715"/>
    </source>
</evidence>
<evidence type="ECO:0000256" key="1">
    <source>
        <dbReference type="HAMAP-Rule" id="MF_02088"/>
    </source>
</evidence>
<dbReference type="PANTHER" id="PTHR34300:SF1">
    <property type="entry name" value="QUEUOSINE PRECURSOR TRANSPORTER"/>
    <property type="match status" value="1"/>
</dbReference>
<keyword evidence="1" id="KW-1003">Cell membrane</keyword>
<reference evidence="2 3" key="1">
    <citation type="submission" date="2014-11" db="EMBL/GenBank/DDBJ databases">
        <authorList>
            <person name="Diene M.Seydina."/>
        </authorList>
    </citation>
    <scope>NUCLEOTIDE SEQUENCE [LARGE SCALE GENOMIC DNA]</scope>
    <source>
        <strain evidence="2 3">Neisseria meningitidis CHUV</strain>
    </source>
</reference>
<dbReference type="GO" id="GO:0022857">
    <property type="term" value="F:transmembrane transporter activity"/>
    <property type="evidence" value="ECO:0007669"/>
    <property type="project" value="UniProtKB-UniRule"/>
</dbReference>
<dbReference type="Pfam" id="PF02592">
    <property type="entry name" value="Vut_1"/>
    <property type="match status" value="1"/>
</dbReference>
<dbReference type="InterPro" id="IPR003744">
    <property type="entry name" value="YhhQ"/>
</dbReference>
<feature type="transmembrane region" description="Helical" evidence="1">
    <location>
        <begin position="215"/>
        <end position="237"/>
    </location>
</feature>